<evidence type="ECO:0000256" key="3">
    <source>
        <dbReference type="ARBA" id="ARBA00022729"/>
    </source>
</evidence>
<evidence type="ECO:0000259" key="4">
    <source>
        <dbReference type="PROSITE" id="PS50093"/>
    </source>
</evidence>
<dbReference type="Gene3D" id="2.60.40.10">
    <property type="entry name" value="Immunoglobulins"/>
    <property type="match status" value="3"/>
</dbReference>
<dbReference type="PROSITE" id="PS50093">
    <property type="entry name" value="PKD"/>
    <property type="match status" value="1"/>
</dbReference>
<dbReference type="GO" id="GO:0005576">
    <property type="term" value="C:extracellular region"/>
    <property type="evidence" value="ECO:0007669"/>
    <property type="project" value="UniProtKB-SubCell"/>
</dbReference>
<dbReference type="SUPFAM" id="SSF117074">
    <property type="entry name" value="Hypothetical protein PA1324"/>
    <property type="match status" value="1"/>
</dbReference>
<sequence length="408" mass="43488">GTTLTFTPTSPKVGENVSFSFTNVATDNDFGDIIKYIVDFGDGSTPIEVASNVTSATHTYTLAGTYTVSIKAKDAAGLRSAVCKDLLVTVTAIPTKVNIGNLIWNDTNNNGIQDDNTPYTNGAGYVGLFPATDTNCSSTPALAFSNTAVGNYNFEVTANSSYRLKFVAMPLQYYNAKSNQGNDDTIDSDGDDCILINVGTVDDLSFDFGYVEFGKLIVNKKDSLGNSLNGARFSLESTDAGYPLTEFSIISAGSAAVEGLKLGTYVLKEIQAPVGYVLDTNATRNIPFTRGRQQETSDFINTAVPQPVVCGTATMTPVAGTTVGNKGKYDLSVSYTVTGTTQVNKAVFEVTKFDGSKETLECIRGGASTNCQFDDTAKVVKYNEYSVTRAGDYKVNAKVQDNLGNWSP</sequence>
<gene>
    <name evidence="5" type="ORF">COT49_00365</name>
</gene>
<dbReference type="Pfam" id="PF17210">
    <property type="entry name" value="SdrD_B"/>
    <property type="match status" value="1"/>
</dbReference>
<feature type="domain" description="PKD" evidence="4">
    <location>
        <begin position="2"/>
        <end position="95"/>
    </location>
</feature>
<organism evidence="5 6">
    <name type="scientific">candidate division WWE3 bacterium CG08_land_8_20_14_0_20_40_13</name>
    <dbReference type="NCBI Taxonomy" id="1975084"/>
    <lineage>
        <taxon>Bacteria</taxon>
        <taxon>Katanobacteria</taxon>
    </lineage>
</organism>
<dbReference type="EMBL" id="PEYT01000003">
    <property type="protein sequence ID" value="PIS23410.1"/>
    <property type="molecule type" value="Genomic_DNA"/>
</dbReference>
<comment type="subcellular location">
    <subcellularLocation>
        <location evidence="1">Secreted</location>
    </subcellularLocation>
</comment>
<reference evidence="6" key="1">
    <citation type="submission" date="2017-09" db="EMBL/GenBank/DDBJ databases">
        <title>Depth-based differentiation of microbial function through sediment-hosted aquifers and enrichment of novel symbionts in the deep terrestrial subsurface.</title>
        <authorList>
            <person name="Probst A.J."/>
            <person name="Ladd B."/>
            <person name="Jarett J.K."/>
            <person name="Geller-Mcgrath D.E."/>
            <person name="Sieber C.M.K."/>
            <person name="Emerson J.B."/>
            <person name="Anantharaman K."/>
            <person name="Thomas B.C."/>
            <person name="Malmstrom R."/>
            <person name="Stieglmeier M."/>
            <person name="Klingl A."/>
            <person name="Woyke T."/>
            <person name="Ryan C.M."/>
            <person name="Banfield J.F."/>
        </authorList>
    </citation>
    <scope>NUCLEOTIDE SEQUENCE [LARGE SCALE GENOMIC DNA]</scope>
</reference>
<keyword evidence="2" id="KW-0964">Secreted</keyword>
<evidence type="ECO:0000313" key="6">
    <source>
        <dbReference type="Proteomes" id="UP000230340"/>
    </source>
</evidence>
<evidence type="ECO:0000313" key="5">
    <source>
        <dbReference type="EMBL" id="PIS23410.1"/>
    </source>
</evidence>
<evidence type="ECO:0000256" key="1">
    <source>
        <dbReference type="ARBA" id="ARBA00004613"/>
    </source>
</evidence>
<dbReference type="InterPro" id="IPR035986">
    <property type="entry name" value="PKD_dom_sf"/>
</dbReference>
<feature type="non-terminal residue" evidence="5">
    <location>
        <position position="1"/>
    </location>
</feature>
<dbReference type="SMART" id="SM00089">
    <property type="entry name" value="PKD"/>
    <property type="match status" value="1"/>
</dbReference>
<dbReference type="Pfam" id="PF17802">
    <property type="entry name" value="SpaA"/>
    <property type="match status" value="1"/>
</dbReference>
<dbReference type="InterPro" id="IPR013783">
    <property type="entry name" value="Ig-like_fold"/>
</dbReference>
<evidence type="ECO:0000256" key="2">
    <source>
        <dbReference type="ARBA" id="ARBA00022525"/>
    </source>
</evidence>
<dbReference type="InterPro" id="IPR041033">
    <property type="entry name" value="SpaA_PFL_dom_1"/>
</dbReference>
<dbReference type="InterPro" id="IPR033764">
    <property type="entry name" value="Sdr_B"/>
</dbReference>
<dbReference type="Pfam" id="PF00801">
    <property type="entry name" value="PKD"/>
    <property type="match status" value="1"/>
</dbReference>
<protein>
    <recommendedName>
        <fullName evidence="4">PKD domain-containing protein</fullName>
    </recommendedName>
</protein>
<keyword evidence="3" id="KW-0732">Signal</keyword>
<dbReference type="InterPro" id="IPR000601">
    <property type="entry name" value="PKD_dom"/>
</dbReference>
<dbReference type="AlphaFoldDB" id="A0A2H0XEN7"/>
<dbReference type="Proteomes" id="UP000230340">
    <property type="component" value="Unassembled WGS sequence"/>
</dbReference>
<name>A0A2H0XEN7_UNCKA</name>
<dbReference type="CDD" id="cd00146">
    <property type="entry name" value="PKD"/>
    <property type="match status" value="1"/>
</dbReference>
<comment type="caution">
    <text evidence="5">The sequence shown here is derived from an EMBL/GenBank/DDBJ whole genome shotgun (WGS) entry which is preliminary data.</text>
</comment>
<accession>A0A2H0XEN7</accession>
<dbReference type="SUPFAM" id="SSF49299">
    <property type="entry name" value="PKD domain"/>
    <property type="match status" value="1"/>
</dbReference>
<proteinExistence type="predicted"/>
<dbReference type="InterPro" id="IPR022409">
    <property type="entry name" value="PKD/Chitinase_dom"/>
</dbReference>